<organism evidence="1 2">
    <name type="scientific">Bacillus cereus</name>
    <dbReference type="NCBI Taxonomy" id="1396"/>
    <lineage>
        <taxon>Bacteria</taxon>
        <taxon>Bacillati</taxon>
        <taxon>Bacillota</taxon>
        <taxon>Bacilli</taxon>
        <taxon>Bacillales</taxon>
        <taxon>Bacillaceae</taxon>
        <taxon>Bacillus</taxon>
        <taxon>Bacillus cereus group</taxon>
    </lineage>
</organism>
<proteinExistence type="predicted"/>
<dbReference type="GO" id="GO:0005737">
    <property type="term" value="C:cytoplasm"/>
    <property type="evidence" value="ECO:0007669"/>
    <property type="project" value="TreeGrafter"/>
</dbReference>
<dbReference type="AlphaFoldDB" id="A0A2B9E1I9"/>
<dbReference type="EMBL" id="NUHO01000044">
    <property type="protein sequence ID" value="PGM93713.1"/>
    <property type="molecule type" value="Genomic_DNA"/>
</dbReference>
<dbReference type="PANTHER" id="PTHR21621">
    <property type="entry name" value="RIBOSOMAL PROTEIN S6 MODIFICATION PROTEIN"/>
    <property type="match status" value="1"/>
</dbReference>
<dbReference type="Gene3D" id="3.30.470.20">
    <property type="entry name" value="ATP-grasp fold, B domain"/>
    <property type="match status" value="1"/>
</dbReference>
<reference evidence="1 2" key="1">
    <citation type="submission" date="2017-09" db="EMBL/GenBank/DDBJ databases">
        <title>Large-scale bioinformatics analysis of Bacillus genomes uncovers conserved roles of natural products in bacterial physiology.</title>
        <authorList>
            <consortium name="Agbiome Team Llc"/>
            <person name="Bleich R.M."/>
            <person name="Grubbs K.J."/>
            <person name="Santa Maria K.C."/>
            <person name="Allen S.E."/>
            <person name="Farag S."/>
            <person name="Shank E.A."/>
            <person name="Bowers A."/>
        </authorList>
    </citation>
    <scope>NUCLEOTIDE SEQUENCE [LARGE SCALE GENOMIC DNA]</scope>
    <source>
        <strain evidence="1 2">AFS053130</strain>
    </source>
</reference>
<dbReference type="SUPFAM" id="SSF56059">
    <property type="entry name" value="Glutathione synthetase ATP-binding domain-like"/>
    <property type="match status" value="2"/>
</dbReference>
<gene>
    <name evidence="1" type="ORF">CN958_12415</name>
</gene>
<accession>A0A2B9E1I9</accession>
<dbReference type="Pfam" id="PF14398">
    <property type="entry name" value="ATPgrasp_YheCD"/>
    <property type="match status" value="2"/>
</dbReference>
<dbReference type="InterPro" id="IPR026838">
    <property type="entry name" value="YheC/D"/>
</dbReference>
<dbReference type="GO" id="GO:0016879">
    <property type="term" value="F:ligase activity, forming carbon-nitrogen bonds"/>
    <property type="evidence" value="ECO:0007669"/>
    <property type="project" value="TreeGrafter"/>
</dbReference>
<sequence length="478" mass="55541">MKFQKRKRKAKKYVKNRRKQKKLNISQEQIQQTLLKAYPSLSCLFPETIRLQEASDVCSFLDRHHHVILKPISQTLGTEIVTILLDSKNQYEIQHGKEMIRFTEKEHMVSYITNHIQLACYLAQQYIEFARIKNNLFDLRVILHQRKGSGIWEVTERYVEATNEICTIQQAIHDSNLQAINRDKLLKDIDTVALQGAQKLGEAIPHHRIWGLNLKLDSDGTLWISKTYAKPPKVKGNKQKMYSFLKTDEYVSSLFPETIPLNEKHDLWFLLDKYRHVVLKPISGSLGTGIIKIVKDSDEQYEMQYRNKIRKGLDKRQLFTHVKQKMKPKPYLVQAYIQLAQVEYCPFDVRVIVQRKKNECAYTVTGIYAKVAQEGYFTTNLAKKGKVFTLQQAIDCSDIKKVTTIDDVWQNIDCAAVTVAQKLGEVAPLHCIWGLDVGIDFHGKLWIIEVNSNPGMKGFKRLKNKSMYKTIQAYKRKH</sequence>
<name>A0A2B9E1I9_BACCE</name>
<dbReference type="PANTHER" id="PTHR21621:SF0">
    <property type="entry name" value="BETA-CITRYLGLUTAMATE SYNTHASE B-RELATED"/>
    <property type="match status" value="1"/>
</dbReference>
<protein>
    <recommendedName>
        <fullName evidence="3">ATP-grasp domain-containing protein</fullName>
    </recommendedName>
</protein>
<comment type="caution">
    <text evidence="1">The sequence shown here is derived from an EMBL/GenBank/DDBJ whole genome shotgun (WGS) entry which is preliminary data.</text>
</comment>
<evidence type="ECO:0008006" key="3">
    <source>
        <dbReference type="Google" id="ProtNLM"/>
    </source>
</evidence>
<evidence type="ECO:0000313" key="1">
    <source>
        <dbReference type="EMBL" id="PGM93713.1"/>
    </source>
</evidence>
<dbReference type="Proteomes" id="UP000222054">
    <property type="component" value="Unassembled WGS sequence"/>
</dbReference>
<evidence type="ECO:0000313" key="2">
    <source>
        <dbReference type="Proteomes" id="UP000222054"/>
    </source>
</evidence>
<dbReference type="RefSeq" id="WP_098777083.1">
    <property type="nucleotide sequence ID" value="NZ_NUHO01000044.1"/>
</dbReference>